<protein>
    <submittedName>
        <fullName evidence="1">DUF4404 family protein</fullName>
    </submittedName>
</protein>
<dbReference type="Pfam" id="PF14357">
    <property type="entry name" value="DUF4404"/>
    <property type="match status" value="1"/>
</dbReference>
<reference evidence="2" key="1">
    <citation type="journal article" date="2019" name="Int. J. Syst. Evol. Microbiol.">
        <title>The Global Catalogue of Microorganisms (GCM) 10K type strain sequencing project: providing services to taxonomists for standard genome sequencing and annotation.</title>
        <authorList>
            <consortium name="The Broad Institute Genomics Platform"/>
            <consortium name="The Broad Institute Genome Sequencing Center for Infectious Disease"/>
            <person name="Wu L."/>
            <person name="Ma J."/>
        </authorList>
    </citation>
    <scope>NUCLEOTIDE SEQUENCE [LARGE SCALE GENOMIC DNA]</scope>
    <source>
        <strain evidence="2">JCM 17066</strain>
    </source>
</reference>
<evidence type="ECO:0000313" key="2">
    <source>
        <dbReference type="Proteomes" id="UP001596045"/>
    </source>
</evidence>
<proteinExistence type="predicted"/>
<dbReference type="Proteomes" id="UP001596045">
    <property type="component" value="Unassembled WGS sequence"/>
</dbReference>
<dbReference type="InterPro" id="IPR025516">
    <property type="entry name" value="DUF4404"/>
</dbReference>
<evidence type="ECO:0000313" key="1">
    <source>
        <dbReference type="EMBL" id="MFC5473173.1"/>
    </source>
</evidence>
<dbReference type="RefSeq" id="WP_378995317.1">
    <property type="nucleotide sequence ID" value="NZ_JBHSMT010000008.1"/>
</dbReference>
<keyword evidence="2" id="KW-1185">Reference proteome</keyword>
<accession>A0ABW0M4V7</accession>
<sequence length="101" mass="10941">MTIDSIKASLQKLHAELESSGPVDAELKALLQTLDSDIQQLLEKNPTETPAATVTAVAPEAEIRSELVMRAQEISARLAANHPLLEAVLRDISRRLADMGI</sequence>
<gene>
    <name evidence="1" type="ORF">ACFPM8_04310</name>
</gene>
<name>A0ABW0M4V7_9BURK</name>
<dbReference type="EMBL" id="JBHSMT010000008">
    <property type="protein sequence ID" value="MFC5473173.1"/>
    <property type="molecule type" value="Genomic_DNA"/>
</dbReference>
<comment type="caution">
    <text evidence="1">The sequence shown here is derived from an EMBL/GenBank/DDBJ whole genome shotgun (WGS) entry which is preliminary data.</text>
</comment>
<organism evidence="1 2">
    <name type="scientific">Paraherbaspirillum soli</name>
    <dbReference type="NCBI Taxonomy" id="631222"/>
    <lineage>
        <taxon>Bacteria</taxon>
        <taxon>Pseudomonadati</taxon>
        <taxon>Pseudomonadota</taxon>
        <taxon>Betaproteobacteria</taxon>
        <taxon>Burkholderiales</taxon>
        <taxon>Oxalobacteraceae</taxon>
        <taxon>Paraherbaspirillum</taxon>
    </lineage>
</organism>